<comment type="caution">
    <text evidence="3">The sequence shown here is derived from an EMBL/GenBank/DDBJ whole genome shotgun (WGS) entry which is preliminary data.</text>
</comment>
<dbReference type="EMBL" id="PEZW01000011">
    <property type="protein sequence ID" value="PIS07790.1"/>
    <property type="molecule type" value="Genomic_DNA"/>
</dbReference>
<dbReference type="Proteomes" id="UP000231382">
    <property type="component" value="Unassembled WGS sequence"/>
</dbReference>
<sequence>MNKIFYLESDEEITKVINRIRQSEEDGAVLVIPRNSTLTQSVINLKLLKRGAEEHKKMIGLVTTDRVTKNLADQLGVKVFSKVSEAEKAMLIVEAVKIPAKLADDADLRVNTYKKYDLSGLNKDEPLTESDDDIKLSKKSLEDVAEPEISSVEHQEENIDEVEEQGPDQKESDDKAADESKNEDDDMKLRSEKGRLFGNNHSKHIKTGGSRKPLAILAAVTIIVLLVVVCLFLPSAKASLVLKTADLDKTASINVDKSQKTFDLTSGTMPGTVVKLEKSISKSFASTGQKDAGTKATGTVTISNGVSSGAIPLSAGTKVTSADGAVFTIDTGVMIPGMTNVQISGGKVTSYDAGTADVAVTASANGDGYNLPINTKFTVSSSAGVLTAANKAAFAGGVTKNITFVSQEDLDNVGQAISDQALADNKAELLGNAEKASVVIDEKNITINVISTTTDKNVNDEAESFAVTAAIKLSAFGFSEKDLRAAMEKIVEKDLKSGEMLVNPEGSDLTYKTTAYNSDAGTMKLDVNFKAKTGTKISADTLIKGMVGKSATSAQNYLESQNGVASVSIGFIPKFWRVMPFMSNRIDVKFDYQK</sequence>
<protein>
    <submittedName>
        <fullName evidence="3">Uncharacterized protein</fullName>
    </submittedName>
</protein>
<name>A0A2H0W6U1_9BACT</name>
<gene>
    <name evidence="3" type="ORF">COT78_01665</name>
</gene>
<reference evidence="4" key="1">
    <citation type="submission" date="2017-09" db="EMBL/GenBank/DDBJ databases">
        <title>Depth-based differentiation of microbial function through sediment-hosted aquifers and enrichment of novel symbionts in the deep terrestrial subsurface.</title>
        <authorList>
            <person name="Probst A.J."/>
            <person name="Ladd B."/>
            <person name="Jarett J.K."/>
            <person name="Geller-Mcgrath D.E."/>
            <person name="Sieber C.M.K."/>
            <person name="Emerson J.B."/>
            <person name="Anantharaman K."/>
            <person name="Thomas B.C."/>
            <person name="Malmstrom R."/>
            <person name="Stieglmeier M."/>
            <person name="Klingl A."/>
            <person name="Woyke T."/>
            <person name="Ryan C.M."/>
            <person name="Banfield J.F."/>
        </authorList>
    </citation>
    <scope>NUCLEOTIDE SEQUENCE [LARGE SCALE GENOMIC DNA]</scope>
</reference>
<dbReference type="AlphaFoldDB" id="A0A2H0W6U1"/>
<feature type="compositionally biased region" description="Basic and acidic residues" evidence="1">
    <location>
        <begin position="167"/>
        <end position="180"/>
    </location>
</feature>
<keyword evidence="2" id="KW-0812">Transmembrane</keyword>
<keyword evidence="2" id="KW-0472">Membrane</keyword>
<evidence type="ECO:0000256" key="1">
    <source>
        <dbReference type="SAM" id="MobiDB-lite"/>
    </source>
</evidence>
<organism evidence="3 4">
    <name type="scientific">Candidatus Berkelbacteria bacterium CG10_big_fil_rev_8_21_14_0_10_43_13</name>
    <dbReference type="NCBI Taxonomy" id="1974514"/>
    <lineage>
        <taxon>Bacteria</taxon>
        <taxon>Candidatus Berkelbacteria</taxon>
    </lineage>
</organism>
<evidence type="ECO:0000313" key="3">
    <source>
        <dbReference type="EMBL" id="PIS07790.1"/>
    </source>
</evidence>
<feature type="region of interest" description="Disordered" evidence="1">
    <location>
        <begin position="142"/>
        <end position="204"/>
    </location>
</feature>
<keyword evidence="2" id="KW-1133">Transmembrane helix</keyword>
<proteinExistence type="predicted"/>
<evidence type="ECO:0000313" key="4">
    <source>
        <dbReference type="Proteomes" id="UP000231382"/>
    </source>
</evidence>
<feature type="transmembrane region" description="Helical" evidence="2">
    <location>
        <begin position="214"/>
        <end position="234"/>
    </location>
</feature>
<evidence type="ECO:0000256" key="2">
    <source>
        <dbReference type="SAM" id="Phobius"/>
    </source>
</evidence>
<accession>A0A2H0W6U1</accession>